<dbReference type="AlphaFoldDB" id="A0A920C6J3"/>
<protein>
    <submittedName>
        <fullName evidence="1">Uncharacterized protein</fullName>
    </submittedName>
</protein>
<reference evidence="1" key="1">
    <citation type="submission" date="2021-03" db="EMBL/GenBank/DDBJ databases">
        <title>Antimicrobial resistance genes in bacteria isolated from Japanese honey, and their potential for conferring macrolide and lincosamide resistance in the American foulbrood pathogen Paenibacillus larvae.</title>
        <authorList>
            <person name="Okamoto M."/>
            <person name="Kumagai M."/>
            <person name="Kanamori H."/>
            <person name="Takamatsu D."/>
        </authorList>
    </citation>
    <scope>NUCLEOTIDE SEQUENCE</scope>
    <source>
        <strain evidence="1">J43TS3</strain>
    </source>
</reference>
<dbReference type="Proteomes" id="UP000676917">
    <property type="component" value="Unassembled WGS sequence"/>
</dbReference>
<name>A0A920C6J3_9BACI</name>
<dbReference type="RefSeq" id="WP_280530753.1">
    <property type="nucleotide sequence ID" value="NZ_BORP01000005.1"/>
</dbReference>
<accession>A0A920C6J3</accession>
<dbReference type="EMBL" id="BORP01000005">
    <property type="protein sequence ID" value="GIO27986.1"/>
    <property type="molecule type" value="Genomic_DNA"/>
</dbReference>
<comment type="caution">
    <text evidence="1">The sequence shown here is derived from an EMBL/GenBank/DDBJ whole genome shotgun (WGS) entry which is preliminary data.</text>
</comment>
<organism evidence="1 2">
    <name type="scientific">Ornithinibacillus bavariensis</name>
    <dbReference type="NCBI Taxonomy" id="545502"/>
    <lineage>
        <taxon>Bacteria</taxon>
        <taxon>Bacillati</taxon>
        <taxon>Bacillota</taxon>
        <taxon>Bacilli</taxon>
        <taxon>Bacillales</taxon>
        <taxon>Bacillaceae</taxon>
        <taxon>Ornithinibacillus</taxon>
    </lineage>
</organism>
<keyword evidence="2" id="KW-1185">Reference proteome</keyword>
<proteinExistence type="predicted"/>
<gene>
    <name evidence="1" type="ORF">J43TS3_25970</name>
</gene>
<evidence type="ECO:0000313" key="1">
    <source>
        <dbReference type="EMBL" id="GIO27986.1"/>
    </source>
</evidence>
<evidence type="ECO:0000313" key="2">
    <source>
        <dbReference type="Proteomes" id="UP000676917"/>
    </source>
</evidence>
<sequence length="44" mass="5006">MKKILLTLALMLGIYFLLSPNPYIEASIFEEDPGPMDIDYDKGE</sequence>